<evidence type="ECO:0000313" key="2">
    <source>
        <dbReference type="Proteomes" id="UP000612362"/>
    </source>
</evidence>
<accession>A0A8J3I7U8</accession>
<gene>
    <name evidence="1" type="ORF">KSX_51470</name>
</gene>
<reference evidence="1" key="1">
    <citation type="submission" date="2020-10" db="EMBL/GenBank/DDBJ databases">
        <title>Taxonomic study of unclassified bacteria belonging to the class Ktedonobacteria.</title>
        <authorList>
            <person name="Yabe S."/>
            <person name="Wang C.M."/>
            <person name="Zheng Y."/>
            <person name="Sakai Y."/>
            <person name="Cavaletti L."/>
            <person name="Monciardini P."/>
            <person name="Donadio S."/>
        </authorList>
    </citation>
    <scope>NUCLEOTIDE SEQUENCE</scope>
    <source>
        <strain evidence="1">SOSP1-1</strain>
    </source>
</reference>
<evidence type="ECO:0000313" key="1">
    <source>
        <dbReference type="EMBL" id="GHO46984.1"/>
    </source>
</evidence>
<protein>
    <submittedName>
        <fullName evidence="1">Uncharacterized protein</fullName>
    </submittedName>
</protein>
<dbReference type="EMBL" id="BNJF01000002">
    <property type="protein sequence ID" value="GHO46984.1"/>
    <property type="molecule type" value="Genomic_DNA"/>
</dbReference>
<dbReference type="Proteomes" id="UP000612362">
    <property type="component" value="Unassembled WGS sequence"/>
</dbReference>
<name>A0A8J3I7U8_9CHLR</name>
<organism evidence="1 2">
    <name type="scientific">Ktedonospora formicarum</name>
    <dbReference type="NCBI Taxonomy" id="2778364"/>
    <lineage>
        <taxon>Bacteria</taxon>
        <taxon>Bacillati</taxon>
        <taxon>Chloroflexota</taxon>
        <taxon>Ktedonobacteria</taxon>
        <taxon>Ktedonobacterales</taxon>
        <taxon>Ktedonobacteraceae</taxon>
        <taxon>Ktedonospora</taxon>
    </lineage>
</organism>
<comment type="caution">
    <text evidence="1">The sequence shown here is derived from an EMBL/GenBank/DDBJ whole genome shotgun (WGS) entry which is preliminary data.</text>
</comment>
<proteinExistence type="predicted"/>
<keyword evidence="2" id="KW-1185">Reference proteome</keyword>
<dbReference type="AlphaFoldDB" id="A0A8J3I7U8"/>
<sequence length="68" mass="7864">MLHLDVVNAWFSELEKDALVQPDRDEWSPGGWFRKAKEVREEGRRDVPISGGNDRVVESNRHVCPFTV</sequence>